<dbReference type="AlphaFoldDB" id="A0A178IJ88"/>
<evidence type="ECO:0000256" key="1">
    <source>
        <dbReference type="ARBA" id="ARBA00001974"/>
    </source>
</evidence>
<dbReference type="EC" id="1.5.1.54" evidence="12"/>
<dbReference type="InterPro" id="IPR029041">
    <property type="entry name" value="FAD-linked_oxidoreductase-like"/>
</dbReference>
<dbReference type="GO" id="GO:0035999">
    <property type="term" value="P:tetrahydrofolate interconversion"/>
    <property type="evidence" value="ECO:0007669"/>
    <property type="project" value="UniProtKB-UniPathway"/>
</dbReference>
<dbReference type="PANTHER" id="PTHR45754:SF3">
    <property type="entry name" value="METHYLENETETRAHYDROFOLATE REDUCTASE (NADPH)"/>
    <property type="match status" value="1"/>
</dbReference>
<dbReference type="GO" id="GO:0009086">
    <property type="term" value="P:methionine biosynthetic process"/>
    <property type="evidence" value="ECO:0007669"/>
    <property type="project" value="UniProtKB-KW"/>
</dbReference>
<keyword evidence="9" id="KW-0486">Methionine biosynthesis</keyword>
<dbReference type="RefSeq" id="WP_068770733.1">
    <property type="nucleotide sequence ID" value="NZ_CP109796.1"/>
</dbReference>
<keyword evidence="7 12" id="KW-0560">Oxidoreductase</keyword>
<evidence type="ECO:0000256" key="6">
    <source>
        <dbReference type="ARBA" id="ARBA00022827"/>
    </source>
</evidence>
<evidence type="ECO:0000256" key="2">
    <source>
        <dbReference type="ARBA" id="ARBA00004777"/>
    </source>
</evidence>
<accession>A0A178IJ88</accession>
<comment type="cofactor">
    <cofactor evidence="1 12">
        <name>FAD</name>
        <dbReference type="ChEBI" id="CHEBI:57692"/>
    </cofactor>
</comment>
<dbReference type="Proteomes" id="UP000078486">
    <property type="component" value="Unassembled WGS sequence"/>
</dbReference>
<dbReference type="UniPathway" id="UPA00193"/>
<organism evidence="13 14">
    <name type="scientific">Termitidicoccus mucosus</name>
    <dbReference type="NCBI Taxonomy" id="1184151"/>
    <lineage>
        <taxon>Bacteria</taxon>
        <taxon>Pseudomonadati</taxon>
        <taxon>Verrucomicrobiota</taxon>
        <taxon>Opitutia</taxon>
        <taxon>Opitutales</taxon>
        <taxon>Opitutaceae</taxon>
        <taxon>Termitidicoccus</taxon>
    </lineage>
</organism>
<comment type="similarity">
    <text evidence="3 12">Belongs to the methylenetetrahydrofolate reductase family.</text>
</comment>
<dbReference type="InterPro" id="IPR003171">
    <property type="entry name" value="Mehydrof_redctse-like"/>
</dbReference>
<dbReference type="SUPFAM" id="SSF51730">
    <property type="entry name" value="FAD-linked oxidoreductase"/>
    <property type="match status" value="1"/>
</dbReference>
<comment type="pathway">
    <text evidence="2 12">One-carbon metabolism; tetrahydrofolate interconversion.</text>
</comment>
<keyword evidence="14" id="KW-1185">Reference proteome</keyword>
<evidence type="ECO:0000256" key="4">
    <source>
        <dbReference type="ARBA" id="ARBA00022605"/>
    </source>
</evidence>
<reference evidence="13 14" key="1">
    <citation type="submission" date="2016-01" db="EMBL/GenBank/DDBJ databases">
        <title>High potential of lignocellulose degradation of a new Verrucomicrobia species.</title>
        <authorList>
            <person name="Wang Y."/>
            <person name="Shi Y."/>
            <person name="Qiu Z."/>
            <person name="Liu S."/>
            <person name="Yang H."/>
        </authorList>
    </citation>
    <scope>NUCLEOTIDE SEQUENCE [LARGE SCALE GENOMIC DNA]</scope>
    <source>
        <strain evidence="13 14">TSB47</strain>
    </source>
</reference>
<dbReference type="Pfam" id="PF02219">
    <property type="entry name" value="MTHFR"/>
    <property type="match status" value="1"/>
</dbReference>
<comment type="pathway">
    <text evidence="10">Amino-acid biosynthesis; L-methionine biosynthesis via de novo pathway.</text>
</comment>
<evidence type="ECO:0000256" key="8">
    <source>
        <dbReference type="ARBA" id="ARBA00023027"/>
    </source>
</evidence>
<keyword evidence="6 12" id="KW-0274">FAD</keyword>
<dbReference type="Gene3D" id="3.20.20.220">
    <property type="match status" value="1"/>
</dbReference>
<name>A0A178IJ88_9BACT</name>
<gene>
    <name evidence="13" type="ORF">AW736_13605</name>
</gene>
<comment type="caution">
    <text evidence="13">The sequence shown here is derived from an EMBL/GenBank/DDBJ whole genome shotgun (WGS) entry which is preliminary data.</text>
</comment>
<dbReference type="GO" id="GO:0106312">
    <property type="term" value="F:methylenetetrahydrofolate reductase (NADH) activity"/>
    <property type="evidence" value="ECO:0007669"/>
    <property type="project" value="UniProtKB-EC"/>
</dbReference>
<evidence type="ECO:0000256" key="10">
    <source>
        <dbReference type="ARBA" id="ARBA00034478"/>
    </source>
</evidence>
<evidence type="ECO:0000256" key="11">
    <source>
        <dbReference type="ARBA" id="ARBA00048628"/>
    </source>
</evidence>
<keyword evidence="5 12" id="KW-0285">Flavoprotein</keyword>
<keyword evidence="4" id="KW-0028">Amino-acid biosynthesis</keyword>
<evidence type="ECO:0000256" key="9">
    <source>
        <dbReference type="ARBA" id="ARBA00023167"/>
    </source>
</evidence>
<dbReference type="InterPro" id="IPR004620">
    <property type="entry name" value="MTHF_reductase_bac"/>
</dbReference>
<evidence type="ECO:0000256" key="12">
    <source>
        <dbReference type="RuleBase" id="RU003862"/>
    </source>
</evidence>
<evidence type="ECO:0000313" key="13">
    <source>
        <dbReference type="EMBL" id="OAM89285.1"/>
    </source>
</evidence>
<sequence>MIPDLPIADLFAQGRPLRSLEFFPPKDDAGVAGLRETATALRRIRPDFVSVTYGAGGGTRERTTQVSALLRGELGFTVMPHLTCVGHSRAELEGMADRIHAGGFRNIMALRGDPPRGATEFKPAPDGLRHANELVALLKARHPDFCLGVGGYPERHPEAPSMEADLDNLKRKVDAGAAFVTTQLFFDNNAYYRFVDRCRARGILVPVVPGIMPVLSLNQTQRFTQMCGVALPAVLTKRLEAAGDDAGTAEAVGIDWALAQIRDLLANGAPGYHVYILNRAKSALALAAGLAA</sequence>
<proteinExistence type="inferred from homology"/>
<evidence type="ECO:0000313" key="14">
    <source>
        <dbReference type="Proteomes" id="UP000078486"/>
    </source>
</evidence>
<dbReference type="GO" id="GO:0005829">
    <property type="term" value="C:cytosol"/>
    <property type="evidence" value="ECO:0007669"/>
    <property type="project" value="InterPro"/>
</dbReference>
<evidence type="ECO:0000256" key="5">
    <source>
        <dbReference type="ARBA" id="ARBA00022630"/>
    </source>
</evidence>
<dbReference type="OrthoDB" id="9812555at2"/>
<dbReference type="NCBIfam" id="TIGR00676">
    <property type="entry name" value="fadh2"/>
    <property type="match status" value="1"/>
</dbReference>
<keyword evidence="8" id="KW-0520">NAD</keyword>
<dbReference type="STRING" id="1184151.AW736_13605"/>
<evidence type="ECO:0000256" key="3">
    <source>
        <dbReference type="ARBA" id="ARBA00006743"/>
    </source>
</evidence>
<dbReference type="CDD" id="cd00537">
    <property type="entry name" value="MTHFR"/>
    <property type="match status" value="1"/>
</dbReference>
<dbReference type="GO" id="GO:0071949">
    <property type="term" value="F:FAD binding"/>
    <property type="evidence" value="ECO:0007669"/>
    <property type="project" value="TreeGrafter"/>
</dbReference>
<comment type="catalytic activity">
    <reaction evidence="11">
        <text>(6S)-5-methyl-5,6,7,8-tetrahydrofolate + NAD(+) = (6R)-5,10-methylene-5,6,7,8-tetrahydrofolate + NADH + H(+)</text>
        <dbReference type="Rhea" id="RHEA:19821"/>
        <dbReference type="ChEBI" id="CHEBI:15378"/>
        <dbReference type="ChEBI" id="CHEBI:15636"/>
        <dbReference type="ChEBI" id="CHEBI:18608"/>
        <dbReference type="ChEBI" id="CHEBI:57540"/>
        <dbReference type="ChEBI" id="CHEBI:57945"/>
        <dbReference type="EC" id="1.5.1.54"/>
    </reaction>
    <physiologicalReaction direction="right-to-left" evidence="11">
        <dbReference type="Rhea" id="RHEA:19823"/>
    </physiologicalReaction>
</comment>
<protein>
    <recommendedName>
        <fullName evidence="12">Methylenetetrahydrofolate reductase</fullName>
        <ecNumber evidence="12">1.5.1.54</ecNumber>
    </recommendedName>
</protein>
<evidence type="ECO:0000256" key="7">
    <source>
        <dbReference type="ARBA" id="ARBA00023002"/>
    </source>
</evidence>
<dbReference type="PANTHER" id="PTHR45754">
    <property type="entry name" value="METHYLENETETRAHYDROFOLATE REDUCTASE"/>
    <property type="match status" value="1"/>
</dbReference>
<dbReference type="EMBL" id="LRRQ01000099">
    <property type="protein sequence ID" value="OAM89285.1"/>
    <property type="molecule type" value="Genomic_DNA"/>
</dbReference>